<proteinExistence type="predicted"/>
<name>A0A512AX83_9BACT</name>
<dbReference type="Gene3D" id="3.10.450.360">
    <property type="match status" value="1"/>
</dbReference>
<accession>A0A512AX83</accession>
<dbReference type="EMBL" id="BJYS01000013">
    <property type="protein sequence ID" value="GEO04328.1"/>
    <property type="molecule type" value="Genomic_DNA"/>
</dbReference>
<keyword evidence="2" id="KW-1185">Reference proteome</keyword>
<sequence length="139" mass="15644">MLVVSFGAFAGNGTDNGEEKVSGYTKSNFNYQFNGAENVTWASSARFQKATFTKEGKTLTAFYNNQNELVGTTQVIQITELSPVAIKNLVKSYPNYQMGEIIKYSGNEEVYYVNLKNESKNFLVEITPDMNVQFFKTIK</sequence>
<comment type="caution">
    <text evidence="1">The sequence shown here is derived from an EMBL/GenBank/DDBJ whole genome shotgun (WGS) entry which is preliminary data.</text>
</comment>
<organism evidence="1 2">
    <name type="scientific">Adhaeribacter aerolatus</name>
    <dbReference type="NCBI Taxonomy" id="670289"/>
    <lineage>
        <taxon>Bacteria</taxon>
        <taxon>Pseudomonadati</taxon>
        <taxon>Bacteroidota</taxon>
        <taxon>Cytophagia</taxon>
        <taxon>Cytophagales</taxon>
        <taxon>Hymenobacteraceae</taxon>
        <taxon>Adhaeribacter</taxon>
    </lineage>
</organism>
<protein>
    <submittedName>
        <fullName evidence="1">Uncharacterized protein</fullName>
    </submittedName>
</protein>
<dbReference type="SUPFAM" id="SSF160574">
    <property type="entry name" value="BT0923-like"/>
    <property type="match status" value="1"/>
</dbReference>
<evidence type="ECO:0000313" key="1">
    <source>
        <dbReference type="EMBL" id="GEO04328.1"/>
    </source>
</evidence>
<dbReference type="AlphaFoldDB" id="A0A512AX83"/>
<gene>
    <name evidence="1" type="ORF">AAE02nite_19920</name>
</gene>
<reference evidence="1 2" key="1">
    <citation type="submission" date="2019-07" db="EMBL/GenBank/DDBJ databases">
        <title>Whole genome shotgun sequence of Adhaeribacter aerolatus NBRC 106133.</title>
        <authorList>
            <person name="Hosoyama A."/>
            <person name="Uohara A."/>
            <person name="Ohji S."/>
            <person name="Ichikawa N."/>
        </authorList>
    </citation>
    <scope>NUCLEOTIDE SEQUENCE [LARGE SCALE GENOMIC DNA]</scope>
    <source>
        <strain evidence="1 2">NBRC 106133</strain>
    </source>
</reference>
<evidence type="ECO:0000313" key="2">
    <source>
        <dbReference type="Proteomes" id="UP000321532"/>
    </source>
</evidence>
<dbReference type="Proteomes" id="UP000321532">
    <property type="component" value="Unassembled WGS sequence"/>
</dbReference>